<reference evidence="1" key="2">
    <citation type="submission" date="2019-02" db="EMBL/GenBank/DDBJ databases">
        <authorList>
            <person name="Chen S.-C."/>
            <person name="Chien H.-H."/>
            <person name="Lai M.-C."/>
        </authorList>
    </citation>
    <scope>NUCLEOTIDE SEQUENCE</scope>
    <source>
        <strain evidence="1">N2F9704</strain>
    </source>
</reference>
<name>A0A8A3S3H1_9EURY</name>
<dbReference type="EMBL" id="CP036172">
    <property type="protein sequence ID" value="QSZ66164.1"/>
    <property type="molecule type" value="Genomic_DNA"/>
</dbReference>
<protein>
    <submittedName>
        <fullName evidence="1">Uncharacterized protein</fullName>
    </submittedName>
</protein>
<evidence type="ECO:0000313" key="1">
    <source>
        <dbReference type="EMBL" id="QSZ66164.1"/>
    </source>
</evidence>
<sequence>MRRFRPDFLIRLTKDEYLVLETKGRDDQQNRTKRATLAGRFRPVNAHGGLGTRHADVSFNPADVDGIIAQYAPDHRAGKVGHAKSPAA</sequence>
<accession>A0A8A3S3H1</accession>
<keyword evidence="2" id="KW-1185">Reference proteome</keyword>
<dbReference type="AlphaFoldDB" id="A0A8A3S3H1"/>
<dbReference type="GeneID" id="76422875"/>
<reference evidence="1" key="1">
    <citation type="journal article" date="2001" name="Int. J. Syst. Evol. Microbiol.">
        <title>Methanofollis aquaemaris sp. nov., a methanogen isolated from an aquaculture fish pond.</title>
        <authorList>
            <person name="Lai M.C."/>
            <person name="Chen S.C."/>
        </authorList>
    </citation>
    <scope>NUCLEOTIDE SEQUENCE</scope>
    <source>
        <strain evidence="1">N2F9704</strain>
    </source>
</reference>
<dbReference type="KEGG" id="maqe:RJ40_00945"/>
<evidence type="ECO:0000313" key="2">
    <source>
        <dbReference type="Proteomes" id="UP001042704"/>
    </source>
</evidence>
<organism evidence="1 2">
    <name type="scientific">Methanofollis aquaemaris</name>
    <dbReference type="NCBI Taxonomy" id="126734"/>
    <lineage>
        <taxon>Archaea</taxon>
        <taxon>Methanobacteriati</taxon>
        <taxon>Methanobacteriota</taxon>
        <taxon>Stenosarchaea group</taxon>
        <taxon>Methanomicrobia</taxon>
        <taxon>Methanomicrobiales</taxon>
        <taxon>Methanomicrobiaceae</taxon>
        <taxon>Methanofollis</taxon>
    </lineage>
</organism>
<dbReference type="Proteomes" id="UP001042704">
    <property type="component" value="Chromosome"/>
</dbReference>
<gene>
    <name evidence="1" type="ORF">RJ40_00945</name>
</gene>
<dbReference type="RefSeq" id="WP_265581476.1">
    <property type="nucleotide sequence ID" value="NZ_CP036172.1"/>
</dbReference>
<proteinExistence type="predicted"/>